<keyword evidence="2" id="KW-1185">Reference proteome</keyword>
<accession>L7U4W2</accession>
<gene>
    <name evidence="1" type="ordered locus">MYSTI_01249</name>
</gene>
<dbReference type="HOGENOM" id="CLU_993314_0_0_7"/>
<dbReference type="STRING" id="1278073.MYSTI_01249"/>
<dbReference type="AlphaFoldDB" id="L7U4W2"/>
<evidence type="ECO:0000313" key="1">
    <source>
        <dbReference type="EMBL" id="AGC42597.1"/>
    </source>
</evidence>
<sequence length="280" mass="30552">MVVAALVATPGWAQSGDSTEEQALPVPRLFVASSLEQLPKGSPLVLSVGLRHPGLFHPNNKRQTESEFSVEAPDGGWDRFLSIEVFSRKNRVRTPTTWPLTRVGNPPRSVNLTLKSQQTVVHFVLTPEETALLNAGEYSIVASFNSERGSSKLSWKGNLSTASRIFLMDRQSAAAPAAACDMALNSSEYFHVLGREKEGIQALDDALKNAPPGTAWACMEKRASIAESTGDLAGARDLLCRAASEFRAWILTRKKETLTPSSVHFPAQEHCERLTALLKK</sequence>
<reference evidence="1 2" key="1">
    <citation type="journal article" date="2013" name="Genome Announc.">
        <title>Complete genome sequence of Myxococcus stipitatus strain DSM 14675, a fruiting myxobacterium.</title>
        <authorList>
            <person name="Huntley S."/>
            <person name="Kneip S."/>
            <person name="Treuner-Lange A."/>
            <person name="Sogaard-Andersen L."/>
        </authorList>
    </citation>
    <scope>NUCLEOTIDE SEQUENCE [LARGE SCALE GENOMIC DNA]</scope>
    <source>
        <strain evidence="2">DSM 14675 / JCM 12634 / Mx s8</strain>
    </source>
</reference>
<proteinExistence type="predicted"/>
<dbReference type="KEGG" id="msd:MYSTI_01249"/>
<dbReference type="EMBL" id="CP004025">
    <property type="protein sequence ID" value="AGC42597.1"/>
    <property type="molecule type" value="Genomic_DNA"/>
</dbReference>
<dbReference type="Proteomes" id="UP000011131">
    <property type="component" value="Chromosome"/>
</dbReference>
<organism evidence="1 2">
    <name type="scientific">Myxococcus stipitatus (strain DSM 14675 / JCM 12634 / Mx s8)</name>
    <dbReference type="NCBI Taxonomy" id="1278073"/>
    <lineage>
        <taxon>Bacteria</taxon>
        <taxon>Pseudomonadati</taxon>
        <taxon>Myxococcota</taxon>
        <taxon>Myxococcia</taxon>
        <taxon>Myxococcales</taxon>
        <taxon>Cystobacterineae</taxon>
        <taxon>Myxococcaceae</taxon>
        <taxon>Myxococcus</taxon>
    </lineage>
</organism>
<protein>
    <submittedName>
        <fullName evidence="1">Uncharacterized protein</fullName>
    </submittedName>
</protein>
<evidence type="ECO:0000313" key="2">
    <source>
        <dbReference type="Proteomes" id="UP000011131"/>
    </source>
</evidence>
<name>L7U4W2_MYXSD</name>